<name>A0ABC8VQT7_9POAL</name>
<keyword evidence="2" id="KW-0067">ATP-binding</keyword>
<feature type="signal peptide" evidence="3">
    <location>
        <begin position="1"/>
        <end position="25"/>
    </location>
</feature>
<evidence type="ECO:0000313" key="4">
    <source>
        <dbReference type="EMBL" id="CAL4895181.1"/>
    </source>
</evidence>
<feature type="chain" id="PRO_5044810524" evidence="3">
    <location>
        <begin position="26"/>
        <end position="445"/>
    </location>
</feature>
<dbReference type="SUPFAM" id="SSF53067">
    <property type="entry name" value="Actin-like ATPase domain"/>
    <property type="match status" value="2"/>
</dbReference>
<evidence type="ECO:0000256" key="3">
    <source>
        <dbReference type="SAM" id="SignalP"/>
    </source>
</evidence>
<dbReference type="PANTHER" id="PTHR19375">
    <property type="entry name" value="HEAT SHOCK PROTEIN 70KDA"/>
    <property type="match status" value="1"/>
</dbReference>
<keyword evidence="1" id="KW-0547">Nucleotide-binding</keyword>
<reference evidence="4" key="1">
    <citation type="submission" date="2024-10" db="EMBL/GenBank/DDBJ databases">
        <authorList>
            <person name="Ryan C."/>
        </authorList>
    </citation>
    <scope>NUCLEOTIDE SEQUENCE [LARGE SCALE GENOMIC DNA]</scope>
</reference>
<accession>A0ABC8VQT7</accession>
<dbReference type="PRINTS" id="PR00301">
    <property type="entry name" value="HEATSHOCK70"/>
</dbReference>
<keyword evidence="5" id="KW-1185">Reference proteome</keyword>
<sequence>MGMMMGRRLLLSLVLLMAAASGAAAFGIRGVPADYCYRYNIPAAPFYLGTAAAIHLGNTNSCIAGYDLDPRNSYYQFCIPSWVAATDNGTILSGEAAMDHAALSPRTAISAFMRLLDQRIIDDVAKRAAELAPYTIIDRRGRISIQVEAGRLKEEFPPARLAGILISELKRRAEAHLGHEVGHAVIAVPRHLSIQRHDLAYVGRYLGFRGFKFIDEQIATAAAYHLHTERGDGKAILVFHLGGRTCDATIFKFINGTTRLVDARSDLFLGGEDFTWRIVEYMAWLIKQRHGWDIGQDKEALLRLRVACEHAKKALSDQEETQVQVDSLVDGVSFSASLTRAKFEELNRDLFDRAMALVDQVVMGRGGGPREESRKDLVDEIVLVAGSARIPKVRQLVRDYFHGREPNSRKGVEPEEAVHRGTAILSRPEAAPIIEECFEHNLGGY</sequence>
<dbReference type="EMBL" id="OZ075120">
    <property type="protein sequence ID" value="CAL4895181.1"/>
    <property type="molecule type" value="Genomic_DNA"/>
</dbReference>
<dbReference type="FunFam" id="3.90.640.10:FF:000030">
    <property type="entry name" value="Heat shock protein HSP70"/>
    <property type="match status" value="1"/>
</dbReference>
<dbReference type="InterPro" id="IPR013126">
    <property type="entry name" value="Hsp_70_fam"/>
</dbReference>
<dbReference type="InterPro" id="IPR043129">
    <property type="entry name" value="ATPase_NBD"/>
</dbReference>
<evidence type="ECO:0000256" key="2">
    <source>
        <dbReference type="ARBA" id="ARBA00022840"/>
    </source>
</evidence>
<keyword evidence="3" id="KW-0732">Signal</keyword>
<dbReference type="Pfam" id="PF00012">
    <property type="entry name" value="HSP70"/>
    <property type="match status" value="1"/>
</dbReference>
<dbReference type="GO" id="GO:0005524">
    <property type="term" value="F:ATP binding"/>
    <property type="evidence" value="ECO:0007669"/>
    <property type="project" value="UniProtKB-KW"/>
</dbReference>
<evidence type="ECO:0000313" key="5">
    <source>
        <dbReference type="Proteomes" id="UP001497457"/>
    </source>
</evidence>
<organism evidence="4 5">
    <name type="scientific">Urochloa decumbens</name>
    <dbReference type="NCBI Taxonomy" id="240449"/>
    <lineage>
        <taxon>Eukaryota</taxon>
        <taxon>Viridiplantae</taxon>
        <taxon>Streptophyta</taxon>
        <taxon>Embryophyta</taxon>
        <taxon>Tracheophyta</taxon>
        <taxon>Spermatophyta</taxon>
        <taxon>Magnoliopsida</taxon>
        <taxon>Liliopsida</taxon>
        <taxon>Poales</taxon>
        <taxon>Poaceae</taxon>
        <taxon>PACMAD clade</taxon>
        <taxon>Panicoideae</taxon>
        <taxon>Panicodae</taxon>
        <taxon>Paniceae</taxon>
        <taxon>Melinidinae</taxon>
        <taxon>Urochloa</taxon>
    </lineage>
</organism>
<dbReference type="Gene3D" id="3.90.640.10">
    <property type="entry name" value="Actin, Chain A, domain 4"/>
    <property type="match status" value="1"/>
</dbReference>
<dbReference type="AlphaFoldDB" id="A0ABC8VQT7"/>
<dbReference type="Proteomes" id="UP001497457">
    <property type="component" value="Chromosome 10rd"/>
</dbReference>
<protein>
    <submittedName>
        <fullName evidence="4">Uncharacterized protein</fullName>
    </submittedName>
</protein>
<evidence type="ECO:0000256" key="1">
    <source>
        <dbReference type="ARBA" id="ARBA00022741"/>
    </source>
</evidence>
<gene>
    <name evidence="4" type="ORF">URODEC1_LOCUS5891</name>
</gene>
<proteinExistence type="predicted"/>
<dbReference type="Gene3D" id="3.30.420.40">
    <property type="match status" value="2"/>
</dbReference>